<dbReference type="GO" id="GO:0005737">
    <property type="term" value="C:cytoplasm"/>
    <property type="evidence" value="ECO:0007669"/>
    <property type="project" value="UniProtKB-SubCell"/>
</dbReference>
<evidence type="ECO:0000256" key="6">
    <source>
        <dbReference type="ARBA" id="ARBA00022759"/>
    </source>
</evidence>
<evidence type="ECO:0000313" key="14">
    <source>
        <dbReference type="EMBL" id="EON71793.1"/>
    </source>
</evidence>
<keyword evidence="6" id="KW-0255">Endonuclease</keyword>
<dbReference type="InterPro" id="IPR004612">
    <property type="entry name" value="Resolv_RecU"/>
</dbReference>
<sequence length="112" mass="13089">MRTQKRQYSRSHANRGKFLENLIEGTNNQYRNSDYADVRKIPTPVKILEVIGNVVKGNLERPTWVDYSGVFKGQAIVFDAKETKIKNFPLKNLTKGQYELLRFGITRERTHF</sequence>
<evidence type="ECO:0000256" key="5">
    <source>
        <dbReference type="ARBA" id="ARBA00022723"/>
    </source>
</evidence>
<evidence type="ECO:0000313" key="15">
    <source>
        <dbReference type="Proteomes" id="UP000013911"/>
    </source>
</evidence>
<evidence type="ECO:0000256" key="3">
    <source>
        <dbReference type="ARBA" id="ARBA00022490"/>
    </source>
</evidence>
<proteinExistence type="inferred from homology"/>
<keyword evidence="5" id="KW-0479">Metal-binding</keyword>
<dbReference type="HOGENOM" id="CLU_2142860_0_0_9"/>
<evidence type="ECO:0000256" key="9">
    <source>
        <dbReference type="ARBA" id="ARBA00022842"/>
    </source>
</evidence>
<accession>R7ZCG1</accession>
<evidence type="ECO:0000256" key="8">
    <source>
        <dbReference type="ARBA" id="ARBA00022801"/>
    </source>
</evidence>
<keyword evidence="9" id="KW-0460">Magnesium</keyword>
<evidence type="ECO:0000256" key="12">
    <source>
        <dbReference type="ARBA" id="ARBA00023447"/>
    </source>
</evidence>
<dbReference type="GO" id="GO:0006281">
    <property type="term" value="P:DNA repair"/>
    <property type="evidence" value="ECO:0007669"/>
    <property type="project" value="UniProtKB-KW"/>
</dbReference>
<dbReference type="AlphaFoldDB" id="R7ZCG1"/>
<comment type="cofactor">
    <cofactor evidence="1">
        <name>Mg(2+)</name>
        <dbReference type="ChEBI" id="CHEBI:18420"/>
    </cofactor>
</comment>
<name>R7ZCG1_LYSSH</name>
<keyword evidence="7" id="KW-0227">DNA damage</keyword>
<protein>
    <recommendedName>
        <fullName evidence="13">Holliday junction resolvase RecU</fullName>
    </recommendedName>
</protein>
<keyword evidence="8" id="KW-0378">Hydrolase</keyword>
<dbReference type="InterPro" id="IPR011856">
    <property type="entry name" value="tRNA_endonuc-like_dom_sf"/>
</dbReference>
<evidence type="ECO:0000256" key="4">
    <source>
        <dbReference type="ARBA" id="ARBA00022722"/>
    </source>
</evidence>
<evidence type="ECO:0000256" key="11">
    <source>
        <dbReference type="ARBA" id="ARBA00023204"/>
    </source>
</evidence>
<keyword evidence="11" id="KW-0234">DNA repair</keyword>
<dbReference type="OrthoDB" id="9783592at2"/>
<comment type="caution">
    <text evidence="14">The sequence shown here is derived from an EMBL/GenBank/DDBJ whole genome shotgun (WGS) entry which is preliminary data.</text>
</comment>
<evidence type="ECO:0000256" key="1">
    <source>
        <dbReference type="ARBA" id="ARBA00001946"/>
    </source>
</evidence>
<gene>
    <name evidence="14" type="ORF">H131_14958</name>
</gene>
<dbReference type="EMBL" id="AQPX01000021">
    <property type="protein sequence ID" value="EON71793.1"/>
    <property type="molecule type" value="Genomic_DNA"/>
</dbReference>
<comment type="subcellular location">
    <subcellularLocation>
        <location evidence="2">Cytoplasm</location>
    </subcellularLocation>
</comment>
<evidence type="ECO:0000256" key="2">
    <source>
        <dbReference type="ARBA" id="ARBA00004496"/>
    </source>
</evidence>
<dbReference type="GO" id="GO:0046872">
    <property type="term" value="F:metal ion binding"/>
    <property type="evidence" value="ECO:0007669"/>
    <property type="project" value="UniProtKB-KW"/>
</dbReference>
<dbReference type="RefSeq" id="WP_010859926.1">
    <property type="nucleotide sequence ID" value="NZ_KB933398.1"/>
</dbReference>
<comment type="similarity">
    <text evidence="12">Belongs to the RecU family.</text>
</comment>
<keyword evidence="4" id="KW-0540">Nuclease</keyword>
<dbReference type="SUPFAM" id="SSF52980">
    <property type="entry name" value="Restriction endonuclease-like"/>
    <property type="match status" value="1"/>
</dbReference>
<dbReference type="eggNOG" id="COG3331">
    <property type="taxonomic scope" value="Bacteria"/>
</dbReference>
<dbReference type="GO" id="GO:0004519">
    <property type="term" value="F:endonuclease activity"/>
    <property type="evidence" value="ECO:0007669"/>
    <property type="project" value="UniProtKB-KW"/>
</dbReference>
<dbReference type="GO" id="GO:0016787">
    <property type="term" value="F:hydrolase activity"/>
    <property type="evidence" value="ECO:0007669"/>
    <property type="project" value="UniProtKB-KW"/>
</dbReference>
<dbReference type="GO" id="GO:0006310">
    <property type="term" value="P:DNA recombination"/>
    <property type="evidence" value="ECO:0007669"/>
    <property type="project" value="UniProtKB-KW"/>
</dbReference>
<dbReference type="GO" id="GO:0003676">
    <property type="term" value="F:nucleic acid binding"/>
    <property type="evidence" value="ECO:0007669"/>
    <property type="project" value="InterPro"/>
</dbReference>
<evidence type="ECO:0000256" key="10">
    <source>
        <dbReference type="ARBA" id="ARBA00023172"/>
    </source>
</evidence>
<dbReference type="InterPro" id="IPR011335">
    <property type="entry name" value="Restrct_endonuc-II-like"/>
</dbReference>
<keyword evidence="3" id="KW-0963">Cytoplasm</keyword>
<evidence type="ECO:0000256" key="7">
    <source>
        <dbReference type="ARBA" id="ARBA00022763"/>
    </source>
</evidence>
<keyword evidence="10" id="KW-0233">DNA recombination</keyword>
<reference evidence="14 15" key="1">
    <citation type="submission" date="2013-04" db="EMBL/GenBank/DDBJ databases">
        <title>Draft genome of the heavy metal tolerant bacterium Lysinibacillus sphaericus strain OT4b.31.</title>
        <authorList>
            <person name="Pena-Montenegro T.D."/>
            <person name="Dussan J."/>
        </authorList>
    </citation>
    <scope>NUCLEOTIDE SEQUENCE [LARGE SCALE GENOMIC DNA]</scope>
    <source>
        <strain evidence="14 15">OT4b.31</strain>
    </source>
</reference>
<dbReference type="Pfam" id="PF03838">
    <property type="entry name" value="RecU"/>
    <property type="match status" value="1"/>
</dbReference>
<dbReference type="Proteomes" id="UP000013911">
    <property type="component" value="Unassembled WGS sequence"/>
</dbReference>
<dbReference type="Gene3D" id="3.40.1350.10">
    <property type="match status" value="1"/>
</dbReference>
<organism evidence="14 15">
    <name type="scientific">Lysinibacillus sphaericus OT4b.31</name>
    <dbReference type="NCBI Taxonomy" id="1285586"/>
    <lineage>
        <taxon>Bacteria</taxon>
        <taxon>Bacillati</taxon>
        <taxon>Bacillota</taxon>
        <taxon>Bacilli</taxon>
        <taxon>Bacillales</taxon>
        <taxon>Bacillaceae</taxon>
        <taxon>Lysinibacillus</taxon>
    </lineage>
</organism>
<evidence type="ECO:0000256" key="13">
    <source>
        <dbReference type="ARBA" id="ARBA00029523"/>
    </source>
</evidence>